<dbReference type="Pfam" id="PF03936">
    <property type="entry name" value="Terpene_synth_C"/>
    <property type="match status" value="1"/>
</dbReference>
<protein>
    <recommendedName>
        <fullName evidence="4">Terpene synthase metal-binding domain-containing protein</fullName>
    </recommendedName>
</protein>
<dbReference type="PANTHER" id="PTHR31225">
    <property type="entry name" value="OS04G0344100 PROTEIN-RELATED"/>
    <property type="match status" value="1"/>
</dbReference>
<dbReference type="AlphaFoldDB" id="A0A835LDG6"/>
<keyword evidence="6" id="KW-1185">Reference proteome</keyword>
<sequence>WDVGDNLQQHIKVIFLEVLNVVNEIEEDMIRRGHFNGLPYLKQEIKEYTKALLDETKIMYSGVVPTMEEWLPISAVTAAINIFAVDAVMNLGELATKEVFDWMASMPKIIRCSYLINRLLDDIGTYKV</sequence>
<name>A0A835LDG6_9MAGN</name>
<dbReference type="GO" id="GO:0010333">
    <property type="term" value="F:terpene synthase activity"/>
    <property type="evidence" value="ECO:0007669"/>
    <property type="project" value="InterPro"/>
</dbReference>
<dbReference type="InterPro" id="IPR008949">
    <property type="entry name" value="Isoprenoid_synthase_dom_sf"/>
</dbReference>
<comment type="caution">
    <text evidence="5">The sequence shown here is derived from an EMBL/GenBank/DDBJ whole genome shotgun (WGS) entry which is preliminary data.</text>
</comment>
<dbReference type="EMBL" id="JADFTS010000009">
    <property type="protein sequence ID" value="KAF9588427.1"/>
    <property type="molecule type" value="Genomic_DNA"/>
</dbReference>
<dbReference type="InterPro" id="IPR050148">
    <property type="entry name" value="Terpene_synthase-like"/>
</dbReference>
<gene>
    <name evidence="5" type="ORF">IFM89_010186</name>
</gene>
<keyword evidence="2" id="KW-0460">Magnesium</keyword>
<keyword evidence="1" id="KW-0479">Metal-binding</keyword>
<evidence type="ECO:0000313" key="6">
    <source>
        <dbReference type="Proteomes" id="UP000631114"/>
    </source>
</evidence>
<evidence type="ECO:0000256" key="3">
    <source>
        <dbReference type="ARBA" id="ARBA00023239"/>
    </source>
</evidence>
<dbReference type="SUPFAM" id="SSF48576">
    <property type="entry name" value="Terpenoid synthases"/>
    <property type="match status" value="1"/>
</dbReference>
<feature type="domain" description="Terpene synthase metal-binding" evidence="4">
    <location>
        <begin position="1"/>
        <end position="127"/>
    </location>
</feature>
<proteinExistence type="predicted"/>
<keyword evidence="3" id="KW-0456">Lyase</keyword>
<evidence type="ECO:0000313" key="5">
    <source>
        <dbReference type="EMBL" id="KAF9588427.1"/>
    </source>
</evidence>
<dbReference type="InterPro" id="IPR005630">
    <property type="entry name" value="Terpene_synthase_metal-bd"/>
</dbReference>
<dbReference type="PANTHER" id="PTHR31225:SF93">
    <property type="entry name" value="ALPHA-HUMULENE_(-)-(E)-BETA-CARYOPHYLLENE SYNTHASE"/>
    <property type="match status" value="1"/>
</dbReference>
<dbReference type="GO" id="GO:0000287">
    <property type="term" value="F:magnesium ion binding"/>
    <property type="evidence" value="ECO:0007669"/>
    <property type="project" value="InterPro"/>
</dbReference>
<evidence type="ECO:0000259" key="4">
    <source>
        <dbReference type="Pfam" id="PF03936"/>
    </source>
</evidence>
<evidence type="ECO:0000256" key="1">
    <source>
        <dbReference type="ARBA" id="ARBA00022723"/>
    </source>
</evidence>
<evidence type="ECO:0000256" key="2">
    <source>
        <dbReference type="ARBA" id="ARBA00022842"/>
    </source>
</evidence>
<dbReference type="GO" id="GO:0016114">
    <property type="term" value="P:terpenoid biosynthetic process"/>
    <property type="evidence" value="ECO:0007669"/>
    <property type="project" value="InterPro"/>
</dbReference>
<dbReference type="OrthoDB" id="1877784at2759"/>
<dbReference type="Gene3D" id="1.10.600.10">
    <property type="entry name" value="Farnesyl Diphosphate Synthase"/>
    <property type="match status" value="1"/>
</dbReference>
<organism evidence="5 6">
    <name type="scientific">Coptis chinensis</name>
    <dbReference type="NCBI Taxonomy" id="261450"/>
    <lineage>
        <taxon>Eukaryota</taxon>
        <taxon>Viridiplantae</taxon>
        <taxon>Streptophyta</taxon>
        <taxon>Embryophyta</taxon>
        <taxon>Tracheophyta</taxon>
        <taxon>Spermatophyta</taxon>
        <taxon>Magnoliopsida</taxon>
        <taxon>Ranunculales</taxon>
        <taxon>Ranunculaceae</taxon>
        <taxon>Coptidoideae</taxon>
        <taxon>Coptis</taxon>
    </lineage>
</organism>
<dbReference type="Proteomes" id="UP000631114">
    <property type="component" value="Unassembled WGS sequence"/>
</dbReference>
<accession>A0A835LDG6</accession>
<feature type="non-terminal residue" evidence="5">
    <location>
        <position position="128"/>
    </location>
</feature>
<reference evidence="5 6" key="1">
    <citation type="submission" date="2020-10" db="EMBL/GenBank/DDBJ databases">
        <title>The Coptis chinensis genome and diversification of protoberbering-type alkaloids.</title>
        <authorList>
            <person name="Wang B."/>
            <person name="Shu S."/>
            <person name="Song C."/>
            <person name="Liu Y."/>
        </authorList>
    </citation>
    <scope>NUCLEOTIDE SEQUENCE [LARGE SCALE GENOMIC DNA]</scope>
    <source>
        <strain evidence="5">HL-2020</strain>
        <tissue evidence="5">Leaf</tissue>
    </source>
</reference>